<protein>
    <submittedName>
        <fullName evidence="1">Uncharacterized protein</fullName>
    </submittedName>
</protein>
<comment type="caution">
    <text evidence="1">The sequence shown here is derived from an EMBL/GenBank/DDBJ whole genome shotgun (WGS) entry which is preliminary data.</text>
</comment>
<sequence>MLDFALAPSTVSYSTRKWDGLGAAPKSEKYLLESILSSSCTAQPVSGLALAEEVTLLSHLLHMHAAHMTDAQVSQMMSYISQRDKCREEAELAANPARQAGIERASQRLAERTDYAIIPDFELV</sequence>
<reference evidence="1" key="1">
    <citation type="submission" date="2022-03" db="EMBL/GenBank/DDBJ databases">
        <title>Bacterial whole genome sequence for Hymenobacter sp. DH14.</title>
        <authorList>
            <person name="Le V."/>
        </authorList>
    </citation>
    <scope>NUCLEOTIDE SEQUENCE</scope>
    <source>
        <strain evidence="1">DH14</strain>
    </source>
</reference>
<organism evidence="1 2">
    <name type="scientific">Hymenobacter cyanobacteriorum</name>
    <dbReference type="NCBI Taxonomy" id="2926463"/>
    <lineage>
        <taxon>Bacteria</taxon>
        <taxon>Pseudomonadati</taxon>
        <taxon>Bacteroidota</taxon>
        <taxon>Cytophagia</taxon>
        <taxon>Cytophagales</taxon>
        <taxon>Hymenobacteraceae</taxon>
        <taxon>Hymenobacter</taxon>
    </lineage>
</organism>
<dbReference type="AlphaFoldDB" id="A0A9X1VJ89"/>
<gene>
    <name evidence="1" type="ORF">MON38_17520</name>
</gene>
<dbReference type="Proteomes" id="UP001139193">
    <property type="component" value="Unassembled WGS sequence"/>
</dbReference>
<dbReference type="RefSeq" id="WP_241937444.1">
    <property type="nucleotide sequence ID" value="NZ_JALBGC010000004.1"/>
</dbReference>
<evidence type="ECO:0000313" key="2">
    <source>
        <dbReference type="Proteomes" id="UP001139193"/>
    </source>
</evidence>
<proteinExistence type="predicted"/>
<name>A0A9X1VJ89_9BACT</name>
<accession>A0A9X1VJ89</accession>
<evidence type="ECO:0000313" key="1">
    <source>
        <dbReference type="EMBL" id="MCI1189227.1"/>
    </source>
</evidence>
<keyword evidence="2" id="KW-1185">Reference proteome</keyword>
<dbReference type="EMBL" id="JALBGC010000004">
    <property type="protein sequence ID" value="MCI1189227.1"/>
    <property type="molecule type" value="Genomic_DNA"/>
</dbReference>